<dbReference type="Gene3D" id="3.40.50.300">
    <property type="entry name" value="P-loop containing nucleotide triphosphate hydrolases"/>
    <property type="match status" value="2"/>
</dbReference>
<dbReference type="GO" id="GO:0003676">
    <property type="term" value="F:nucleic acid binding"/>
    <property type="evidence" value="ECO:0007669"/>
    <property type="project" value="InterPro"/>
</dbReference>
<dbReference type="PANTHER" id="PTHR47961">
    <property type="entry name" value="DNA POLYMERASE THETA, PUTATIVE (AFU_ORTHOLOGUE AFUA_1G05260)-RELATED"/>
    <property type="match status" value="1"/>
</dbReference>
<evidence type="ECO:0000259" key="7">
    <source>
        <dbReference type="PROSITE" id="PS51194"/>
    </source>
</evidence>
<dbReference type="GO" id="GO:0016787">
    <property type="term" value="F:hydrolase activity"/>
    <property type="evidence" value="ECO:0007669"/>
    <property type="project" value="UniProtKB-KW"/>
</dbReference>
<keyword evidence="4" id="KW-0067">ATP-binding</keyword>
<dbReference type="RefSeq" id="WP_251490152.1">
    <property type="nucleotide sequence ID" value="NZ_CAJSLV010000053.1"/>
</dbReference>
<dbReference type="SMART" id="SM00490">
    <property type="entry name" value="HELICc"/>
    <property type="match status" value="1"/>
</dbReference>
<organism evidence="8 9">
    <name type="scientific">Actinacidiphila cocklensis</name>
    <dbReference type="NCBI Taxonomy" id="887465"/>
    <lineage>
        <taxon>Bacteria</taxon>
        <taxon>Bacillati</taxon>
        <taxon>Actinomycetota</taxon>
        <taxon>Actinomycetes</taxon>
        <taxon>Kitasatosporales</taxon>
        <taxon>Streptomycetaceae</taxon>
        <taxon>Actinacidiphila</taxon>
    </lineage>
</organism>
<keyword evidence="9" id="KW-1185">Reference proteome</keyword>
<comment type="caution">
    <text evidence="8">The sequence shown here is derived from an EMBL/GenBank/DDBJ whole genome shotgun (WGS) entry which is preliminary data.</text>
</comment>
<dbReference type="GO" id="GO:0005524">
    <property type="term" value="F:ATP binding"/>
    <property type="evidence" value="ECO:0007669"/>
    <property type="project" value="UniProtKB-KW"/>
</dbReference>
<feature type="domain" description="Helicase C-terminal" evidence="7">
    <location>
        <begin position="591"/>
        <end position="789"/>
    </location>
</feature>
<keyword evidence="3" id="KW-0347">Helicase</keyword>
<dbReference type="InterPro" id="IPR027417">
    <property type="entry name" value="P-loop_NTPase"/>
</dbReference>
<feature type="region of interest" description="Disordered" evidence="5">
    <location>
        <begin position="96"/>
        <end position="131"/>
    </location>
</feature>
<evidence type="ECO:0008006" key="10">
    <source>
        <dbReference type="Google" id="ProtNLM"/>
    </source>
</evidence>
<evidence type="ECO:0000313" key="8">
    <source>
        <dbReference type="EMBL" id="CAG6394088.1"/>
    </source>
</evidence>
<dbReference type="Pfam" id="PF00270">
    <property type="entry name" value="DEAD"/>
    <property type="match status" value="1"/>
</dbReference>
<dbReference type="InterPro" id="IPR050474">
    <property type="entry name" value="Hel308_SKI2-like"/>
</dbReference>
<dbReference type="AlphaFoldDB" id="A0A9W4DQ66"/>
<feature type="compositionally biased region" description="Acidic residues" evidence="5">
    <location>
        <begin position="101"/>
        <end position="119"/>
    </location>
</feature>
<reference evidence="8" key="1">
    <citation type="submission" date="2021-05" db="EMBL/GenBank/DDBJ databases">
        <authorList>
            <person name="Arsene-Ploetze F."/>
        </authorList>
    </citation>
    <scope>NUCLEOTIDE SEQUENCE</scope>
    <source>
        <strain evidence="8">DSM 42138</strain>
    </source>
</reference>
<name>A0A9W4DQ66_9ACTN</name>
<evidence type="ECO:0000259" key="6">
    <source>
        <dbReference type="PROSITE" id="PS51192"/>
    </source>
</evidence>
<dbReference type="Proteomes" id="UP001152519">
    <property type="component" value="Unassembled WGS sequence"/>
</dbReference>
<dbReference type="SUPFAM" id="SSF52540">
    <property type="entry name" value="P-loop containing nucleoside triphosphate hydrolases"/>
    <property type="match status" value="1"/>
</dbReference>
<keyword evidence="1" id="KW-0547">Nucleotide-binding</keyword>
<dbReference type="GO" id="GO:0004386">
    <property type="term" value="F:helicase activity"/>
    <property type="evidence" value="ECO:0007669"/>
    <property type="project" value="UniProtKB-KW"/>
</dbReference>
<dbReference type="InterPro" id="IPR001650">
    <property type="entry name" value="Helicase_C-like"/>
</dbReference>
<proteinExistence type="predicted"/>
<dbReference type="PROSITE" id="PS51192">
    <property type="entry name" value="HELICASE_ATP_BIND_1"/>
    <property type="match status" value="1"/>
</dbReference>
<keyword evidence="2" id="KW-0378">Hydrolase</keyword>
<dbReference type="Pfam" id="PF00271">
    <property type="entry name" value="Helicase_C"/>
    <property type="match status" value="1"/>
</dbReference>
<dbReference type="SMART" id="SM00487">
    <property type="entry name" value="DEXDc"/>
    <property type="match status" value="1"/>
</dbReference>
<evidence type="ECO:0000256" key="2">
    <source>
        <dbReference type="ARBA" id="ARBA00022801"/>
    </source>
</evidence>
<accession>A0A9W4DQ66</accession>
<dbReference type="PROSITE" id="PS51194">
    <property type="entry name" value="HELICASE_CTER"/>
    <property type="match status" value="1"/>
</dbReference>
<dbReference type="EMBL" id="CAJSLV010000053">
    <property type="protein sequence ID" value="CAG6394088.1"/>
    <property type="molecule type" value="Genomic_DNA"/>
</dbReference>
<evidence type="ECO:0000256" key="5">
    <source>
        <dbReference type="SAM" id="MobiDB-lite"/>
    </source>
</evidence>
<sequence length="1214" mass="132380">MDRTINPEILAIALGVHEAGVLPSPDELAALIAEVEVSAIRAEAGVPDQLLGTAWYLHGIAAALEGTDLYDPVRRRHAFAVSAHILELALDDSRNRLDTTEGNEDDRTGEDEDLAETTETETTGPPHDPDEVRARRLSLAFGAQVGYRRCEQDPNAAAVFRQVDPLLVTEESLASHLDTLAVEAGVAFLGLQRRRLTRVVRVWRRQLADLQRLAGVTDLRESMYGPAQAVIEAVHNLTLFLTRADPEALETARAHLSDVVTGGAGLADRSARWVAAHLLELLDDLAEGSLQRLLPPDTPPALAHAFALSDPPVMTLWPPQRELLRQSRPLDPATSRLLISVPTSAGKTLMAQLIICAHLAAGAGRVLYVSPLRSLGREMRQALRSRLRVLGRKLGDDQPDFPALGAQAAASNADVEILTPERLMHALRQDANAALEEVGLIVVDEAHHMQHTERGFLLEGLLAFCQAHPSPPRLVLLSAAVGNHAELAGWLDPSQPAEDVVFTSQWRGPRRLHGLLSPIRFTAQLTRTELPPRANRTRNTEAVLPMGLRISVRPTSTGKTFHMATRRDQPLGQRIYREKFPGDTTGKQASSVTNYALFAFGAAHLSRSGSVLVVCTSRVATRNTAQAIATLLPEFPPAAPLADFLADTLGADHPIVDCARHGVAYHHAQLPAEVLHAVEDALRSDQLKALCCTSTLTDGVNLPVRSVIINSEVDDGLPRTWSGQPQMGPAQLLNAVGRAGRAGRESEGWILLTRHRDPHSPDFALLEPSADRLQVLSALGTDDALTDLAAAEQLIADTADAIFKLAENHAANFASYVWFTLDALSRVPTLTAIEPMAAVERLLAMRQLPPDLKDRWLHLAAKVAEQYEAIEPAARRRWTNPGTSIGTARTLDSIAEALTQALLRDPAATAPAYEGIWAEVLAGMFPDDWPLQRTLDFFAQYGVYEVLLTFPEAKEAWTFTEKRTATSTRHHVDIAAAITGWTGGTTIPDLADAWLPDLSREWALEQTVSNISVTFEHYLAWTLGALTNLINTRLEQARAEIRLPATVGWHLRHGVDTAQALALLNAGVTSRRLAHQIGHSANDRNIGVDELRAWLTDLHIDGWRREFSATSYEINDLLEYVRNRRPSMIGSLLDARHTSLRVTTTGVTVADGLPAQLRFAAGPQPSSLTADVNQDTVAIIPADAYLDVLTIIDSGIDFDATLTDDRLTLRLRAT</sequence>
<evidence type="ECO:0000313" key="9">
    <source>
        <dbReference type="Proteomes" id="UP001152519"/>
    </source>
</evidence>
<gene>
    <name evidence="8" type="ORF">SCOCK_240040</name>
</gene>
<feature type="domain" description="Helicase ATP-binding" evidence="6">
    <location>
        <begin position="328"/>
        <end position="499"/>
    </location>
</feature>
<dbReference type="PANTHER" id="PTHR47961:SF6">
    <property type="entry name" value="DNA-DIRECTED DNA POLYMERASE"/>
    <property type="match status" value="1"/>
</dbReference>
<evidence type="ECO:0000256" key="1">
    <source>
        <dbReference type="ARBA" id="ARBA00022741"/>
    </source>
</evidence>
<dbReference type="InterPro" id="IPR011545">
    <property type="entry name" value="DEAD/DEAH_box_helicase_dom"/>
</dbReference>
<evidence type="ECO:0000256" key="4">
    <source>
        <dbReference type="ARBA" id="ARBA00022840"/>
    </source>
</evidence>
<dbReference type="InterPro" id="IPR014001">
    <property type="entry name" value="Helicase_ATP-bd"/>
</dbReference>
<evidence type="ECO:0000256" key="3">
    <source>
        <dbReference type="ARBA" id="ARBA00022806"/>
    </source>
</evidence>
<protein>
    <recommendedName>
        <fullName evidence="10">DEAD/DEAH box helicase</fullName>
    </recommendedName>
</protein>